<evidence type="ECO:0000313" key="4">
    <source>
        <dbReference type="Proteomes" id="UP000254621"/>
    </source>
</evidence>
<organism evidence="1 3">
    <name type="scientific">Weissella viridescens</name>
    <name type="common">Lactobacillus viridescens</name>
    <dbReference type="NCBI Taxonomy" id="1629"/>
    <lineage>
        <taxon>Bacteria</taxon>
        <taxon>Bacillati</taxon>
        <taxon>Bacillota</taxon>
        <taxon>Bacilli</taxon>
        <taxon>Lactobacillales</taxon>
        <taxon>Lactobacillaceae</taxon>
        <taxon>Weissella</taxon>
    </lineage>
</organism>
<gene>
    <name evidence="1" type="ORF">IV50_GL001165</name>
    <name evidence="2" type="ORF">NCTC13645_02532</name>
</gene>
<accession>A0A0R2H9H0</accession>
<dbReference type="RefSeq" id="WP_057746407.1">
    <property type="nucleotide sequence ID" value="NZ_JQBM01000003.1"/>
</dbReference>
<name>A0A0R2H9H0_WEIVI</name>
<evidence type="ECO:0000313" key="3">
    <source>
        <dbReference type="Proteomes" id="UP000051992"/>
    </source>
</evidence>
<sequence>MTSKKQYMHDHFFNPLDEPKSMGVDLLGNALIEHDEVYKAEDGFFLISALTKAQKEMAKALKLRKVEL</sequence>
<reference evidence="1 3" key="1">
    <citation type="journal article" date="2015" name="Genome Announc.">
        <title>Expanding the biotechnology potential of lactobacilli through comparative genomics of 213 strains and associated genera.</title>
        <authorList>
            <person name="Sun Z."/>
            <person name="Harris H.M."/>
            <person name="McCann A."/>
            <person name="Guo C."/>
            <person name="Argimon S."/>
            <person name="Zhang W."/>
            <person name="Yang X."/>
            <person name="Jeffery I.B."/>
            <person name="Cooney J.C."/>
            <person name="Kagawa T.F."/>
            <person name="Liu W."/>
            <person name="Song Y."/>
            <person name="Salvetti E."/>
            <person name="Wrobel A."/>
            <person name="Rasinkangas P."/>
            <person name="Parkhill J."/>
            <person name="Rea M.C."/>
            <person name="O'Sullivan O."/>
            <person name="Ritari J."/>
            <person name="Douillard F.P."/>
            <person name="Paul Ross R."/>
            <person name="Yang R."/>
            <person name="Briner A.E."/>
            <person name="Felis G.E."/>
            <person name="de Vos W.M."/>
            <person name="Barrangou R."/>
            <person name="Klaenhammer T.R."/>
            <person name="Caufield P.W."/>
            <person name="Cui Y."/>
            <person name="Zhang H."/>
            <person name="O'Toole P.W."/>
        </authorList>
    </citation>
    <scope>NUCLEOTIDE SEQUENCE [LARGE SCALE GENOMIC DNA]</scope>
    <source>
        <strain evidence="1 3">DSM 20410</strain>
    </source>
</reference>
<dbReference type="Proteomes" id="UP000051992">
    <property type="component" value="Unassembled WGS sequence"/>
</dbReference>
<keyword evidence="3" id="KW-1185">Reference proteome</keyword>
<dbReference type="PATRIC" id="fig|1629.5.peg.1175"/>
<proteinExistence type="predicted"/>
<protein>
    <submittedName>
        <fullName evidence="1">Uncharacterized protein</fullName>
    </submittedName>
</protein>
<evidence type="ECO:0000313" key="1">
    <source>
        <dbReference type="EMBL" id="KRN46189.1"/>
    </source>
</evidence>
<reference evidence="2 4" key="2">
    <citation type="submission" date="2018-06" db="EMBL/GenBank/DDBJ databases">
        <authorList>
            <consortium name="Pathogen Informatics"/>
            <person name="Doyle S."/>
        </authorList>
    </citation>
    <scope>NUCLEOTIDE SEQUENCE [LARGE SCALE GENOMIC DNA]</scope>
    <source>
        <strain evidence="2 4">NCTC13645</strain>
    </source>
</reference>
<evidence type="ECO:0000313" key="2">
    <source>
        <dbReference type="EMBL" id="SUP61377.1"/>
    </source>
</evidence>
<dbReference type="Proteomes" id="UP000254621">
    <property type="component" value="Unassembled WGS sequence"/>
</dbReference>
<dbReference type="AlphaFoldDB" id="A0A0R2H9H0"/>
<dbReference type="EMBL" id="UHIV01000007">
    <property type="protein sequence ID" value="SUP61377.1"/>
    <property type="molecule type" value="Genomic_DNA"/>
</dbReference>
<dbReference type="EMBL" id="JQBM01000003">
    <property type="protein sequence ID" value="KRN46189.1"/>
    <property type="molecule type" value="Genomic_DNA"/>
</dbReference>
<dbReference type="STRING" id="1629.IV50_GL001165"/>
<dbReference type="OrthoDB" id="9890216at2"/>